<dbReference type="PANTHER" id="PTHR46388:SF2">
    <property type="entry name" value="NHL REPEAT-CONTAINING PROTEIN 2"/>
    <property type="match status" value="1"/>
</dbReference>
<dbReference type="InterPro" id="IPR001258">
    <property type="entry name" value="NHL_repeat"/>
</dbReference>
<feature type="domain" description="Thioredoxin" evidence="3">
    <location>
        <begin position="17"/>
        <end position="173"/>
    </location>
</feature>
<dbReference type="PANTHER" id="PTHR46388">
    <property type="entry name" value="NHL REPEAT-CONTAINING PROTEIN 2"/>
    <property type="match status" value="1"/>
</dbReference>
<dbReference type="SUPFAM" id="SSF101898">
    <property type="entry name" value="NHL repeat"/>
    <property type="match status" value="1"/>
</dbReference>
<dbReference type="Pfam" id="PF01436">
    <property type="entry name" value="NHL"/>
    <property type="match status" value="2"/>
</dbReference>
<dbReference type="InterPro" id="IPR045302">
    <property type="entry name" value="NHL2_NHL_rpt_dom"/>
</dbReference>
<dbReference type="PROSITE" id="PS51352">
    <property type="entry name" value="THIOREDOXIN_2"/>
    <property type="match status" value="1"/>
</dbReference>
<dbReference type="InterPro" id="IPR011042">
    <property type="entry name" value="6-blade_b-propeller_TolB-like"/>
</dbReference>
<dbReference type="OMA" id="IAMAGVH"/>
<evidence type="ECO:0000313" key="4">
    <source>
        <dbReference type="EMBL" id="EDO49186.1"/>
    </source>
</evidence>
<keyword evidence="5" id="KW-1185">Reference proteome</keyword>
<evidence type="ECO:0000256" key="2">
    <source>
        <dbReference type="SAM" id="MobiDB-lite"/>
    </source>
</evidence>
<dbReference type="CDD" id="cd14951">
    <property type="entry name" value="NHL-2_like"/>
    <property type="match status" value="1"/>
</dbReference>
<dbReference type="Gene3D" id="3.40.30.10">
    <property type="entry name" value="Glutaredoxin"/>
    <property type="match status" value="1"/>
</dbReference>
<gene>
    <name evidence="4" type="ORF">NEMVEDRAFT_v1g233976</name>
</gene>
<name>A7RH97_NEMVE</name>
<dbReference type="eggNOG" id="KOG2177">
    <property type="taxonomic scope" value="Eukaryota"/>
</dbReference>
<dbReference type="PhylomeDB" id="A7RH97"/>
<dbReference type="InterPro" id="IPR012336">
    <property type="entry name" value="Thioredoxin-like_fold"/>
</dbReference>
<evidence type="ECO:0000256" key="1">
    <source>
        <dbReference type="ARBA" id="ARBA00022737"/>
    </source>
</evidence>
<dbReference type="STRING" id="45351.A7RH97"/>
<feature type="region of interest" description="Disordered" evidence="2">
    <location>
        <begin position="295"/>
        <end position="328"/>
    </location>
</feature>
<protein>
    <recommendedName>
        <fullName evidence="3">Thioredoxin domain-containing protein</fullName>
    </recommendedName>
</protein>
<dbReference type="FunCoup" id="A7RH97">
    <property type="interactions" value="627"/>
</dbReference>
<feature type="compositionally biased region" description="Basic and acidic residues" evidence="2">
    <location>
        <begin position="301"/>
        <end position="311"/>
    </location>
</feature>
<dbReference type="HOGENOM" id="CLU_013730_0_0_1"/>
<evidence type="ECO:0000313" key="5">
    <source>
        <dbReference type="Proteomes" id="UP000001593"/>
    </source>
</evidence>
<dbReference type="InterPro" id="IPR013766">
    <property type="entry name" value="Thioredoxin_domain"/>
</dbReference>
<dbReference type="Proteomes" id="UP000001593">
    <property type="component" value="Unassembled WGS sequence"/>
</dbReference>
<dbReference type="EMBL" id="DS469510">
    <property type="protein sequence ID" value="EDO49186.1"/>
    <property type="molecule type" value="Genomic_DNA"/>
</dbReference>
<keyword evidence="1" id="KW-0677">Repeat</keyword>
<dbReference type="Gene3D" id="2.120.10.30">
    <property type="entry name" value="TolB, C-terminal domain"/>
    <property type="match status" value="2"/>
</dbReference>
<organism evidence="4 5">
    <name type="scientific">Nematostella vectensis</name>
    <name type="common">Starlet sea anemone</name>
    <dbReference type="NCBI Taxonomy" id="45351"/>
    <lineage>
        <taxon>Eukaryota</taxon>
        <taxon>Metazoa</taxon>
        <taxon>Cnidaria</taxon>
        <taxon>Anthozoa</taxon>
        <taxon>Hexacorallia</taxon>
        <taxon>Actiniaria</taxon>
        <taxon>Edwardsiidae</taxon>
        <taxon>Nematostella</taxon>
    </lineage>
</organism>
<dbReference type="InParanoid" id="A7RH97"/>
<accession>A7RH97</accession>
<dbReference type="AlphaFoldDB" id="A7RH97"/>
<dbReference type="InterPro" id="IPR036249">
    <property type="entry name" value="Thioredoxin-like_sf"/>
</dbReference>
<evidence type="ECO:0000259" key="3">
    <source>
        <dbReference type="PROSITE" id="PS51352"/>
    </source>
</evidence>
<reference evidence="4 5" key="1">
    <citation type="journal article" date="2007" name="Science">
        <title>Sea anemone genome reveals ancestral eumetazoan gene repertoire and genomic organization.</title>
        <authorList>
            <person name="Putnam N.H."/>
            <person name="Srivastava M."/>
            <person name="Hellsten U."/>
            <person name="Dirks B."/>
            <person name="Chapman J."/>
            <person name="Salamov A."/>
            <person name="Terry A."/>
            <person name="Shapiro H."/>
            <person name="Lindquist E."/>
            <person name="Kapitonov V.V."/>
            <person name="Jurka J."/>
            <person name="Genikhovich G."/>
            <person name="Grigoriev I.V."/>
            <person name="Lucas S.M."/>
            <person name="Steele R.E."/>
            <person name="Finnerty J.R."/>
            <person name="Technau U."/>
            <person name="Martindale M.Q."/>
            <person name="Rokhsar D.S."/>
        </authorList>
    </citation>
    <scope>NUCLEOTIDE SEQUENCE [LARGE SCALE GENOMIC DNA]</scope>
    <source>
        <strain evidence="5">CH2 X CH6</strain>
    </source>
</reference>
<sequence length="708" mass="77180">MACRAPRDTSTNKRCILFLTYLLKEYDLAKIPEFDPDIEWLNCKNSLSFREQLRGKLCVLDFFTYCCINCMHILPDLEEMERKFSEKDGLVIVGVHSAKFENERSSANILSAVIRYDIRHAVVNDSDAKMWHTLGVSCWPTLVIVGPGGELLLSLVGEGHKQTLLRFVDAALKYYKCSGQISDHEIGLSLAKESIPKSKLLYPGKVCLDGAGRRLVIADTGHHRVIVCSTEGVVHEVIGGEDGFSAGFQDGTFKEAKFHAPQGVAMLGEVIYVADTENHAIREINLDSKKVTTVAGTGRQGADKEGGRQGREQTISSPWGVALGPAPGSKTDDNPANVLYIAMAGTHQIWSLYLDDGPWLKGGSHKAGTLVRFAGSGNEENRNNSYPHKAAFAQPSGLAVAISNTLRCLFVADSESSSVRCVDIETGATKAVVGADRDPMNLFAFGDVDGKGVDAKFQHPLGVAWNPQEDHLLVADSYNHKIKTVEPKQKTCSTFLGHGKPDPDVLDEPGGLCISQDSKRMYIADTNNHVIRVVDLQTKTTAVLNLIDHVSSGRSQTDSGGRPQAAIRRLTSIRTPVTQHPPVHVTHSQDLELRIEIALPPGCHFTEGATSRWQAYCVDQTASRLEDSLSGLTPRNGVFTEESLTASTSFCYRPDLDSATSVQVEAVVYFCEEGGTCRMEGFIYDVPLIVSSSIPPSTAVNIKHSCHL</sequence>
<proteinExistence type="predicted"/>
<dbReference type="SUPFAM" id="SSF52833">
    <property type="entry name" value="Thioredoxin-like"/>
    <property type="match status" value="1"/>
</dbReference>
<dbReference type="Pfam" id="PF13905">
    <property type="entry name" value="Thioredoxin_8"/>
    <property type="match status" value="1"/>
</dbReference>